<dbReference type="AlphaFoldDB" id="A0A2N5SVA9"/>
<evidence type="ECO:0000313" key="4">
    <source>
        <dbReference type="Proteomes" id="UP000235388"/>
    </source>
</evidence>
<keyword evidence="2" id="KW-0732">Signal</keyword>
<protein>
    <submittedName>
        <fullName evidence="3">Uncharacterized protein</fullName>
    </submittedName>
</protein>
<keyword evidence="4" id="KW-1185">Reference proteome</keyword>
<gene>
    <name evidence="3" type="ORF">PCANC_11791</name>
</gene>
<feature type="signal peptide" evidence="2">
    <location>
        <begin position="1"/>
        <end position="21"/>
    </location>
</feature>
<reference evidence="3 4" key="1">
    <citation type="submission" date="2017-11" db="EMBL/GenBank/DDBJ databases">
        <title>De novo assembly and phasing of dikaryotic genomes from two isolates of Puccinia coronata f. sp. avenae, the causal agent of oat crown rust.</title>
        <authorList>
            <person name="Miller M.E."/>
            <person name="Zhang Y."/>
            <person name="Omidvar V."/>
            <person name="Sperschneider J."/>
            <person name="Schwessinger B."/>
            <person name="Raley C."/>
            <person name="Palmer J.M."/>
            <person name="Garnica D."/>
            <person name="Upadhyaya N."/>
            <person name="Rathjen J."/>
            <person name="Taylor J.M."/>
            <person name="Park R.F."/>
            <person name="Dodds P.N."/>
            <person name="Hirsch C.D."/>
            <person name="Kianian S.F."/>
            <person name="Figueroa M."/>
        </authorList>
    </citation>
    <scope>NUCLEOTIDE SEQUENCE [LARGE SCALE GENOMIC DNA]</scope>
    <source>
        <strain evidence="3">12NC29</strain>
    </source>
</reference>
<accession>A0A2N5SVA9</accession>
<feature type="region of interest" description="Disordered" evidence="1">
    <location>
        <begin position="44"/>
        <end position="75"/>
    </location>
</feature>
<dbReference type="EMBL" id="PGCJ01000855">
    <property type="protein sequence ID" value="PLW17160.1"/>
    <property type="molecule type" value="Genomic_DNA"/>
</dbReference>
<proteinExistence type="predicted"/>
<feature type="chain" id="PRO_5014963431" evidence="2">
    <location>
        <begin position="22"/>
        <end position="195"/>
    </location>
</feature>
<evidence type="ECO:0000256" key="2">
    <source>
        <dbReference type="SAM" id="SignalP"/>
    </source>
</evidence>
<organism evidence="3 4">
    <name type="scientific">Puccinia coronata f. sp. avenae</name>
    <dbReference type="NCBI Taxonomy" id="200324"/>
    <lineage>
        <taxon>Eukaryota</taxon>
        <taxon>Fungi</taxon>
        <taxon>Dikarya</taxon>
        <taxon>Basidiomycota</taxon>
        <taxon>Pucciniomycotina</taxon>
        <taxon>Pucciniomycetes</taxon>
        <taxon>Pucciniales</taxon>
        <taxon>Pucciniaceae</taxon>
        <taxon>Puccinia</taxon>
    </lineage>
</organism>
<evidence type="ECO:0000313" key="3">
    <source>
        <dbReference type="EMBL" id="PLW17160.1"/>
    </source>
</evidence>
<evidence type="ECO:0000256" key="1">
    <source>
        <dbReference type="SAM" id="MobiDB-lite"/>
    </source>
</evidence>
<sequence length="195" mass="22276">MTNHSFLLIVMLFCMFLVSKTVYTLEEEEQGLYSREDLFSVVQSSLTTQRPPTDKSEDQDVAGPSRPGKKKARGSNKKLTELDMEIFTGGSYDHAVNDCKFYRTFHLDHDVLKGWTYKDPSRPNAALSFTFNRPAKGEPPISVEIFNESESAPFTYSLLHPDAGRDLMRRCLAAQEGHTIRLTHARGTLKWYIHR</sequence>
<name>A0A2N5SVA9_9BASI</name>
<dbReference type="Proteomes" id="UP000235388">
    <property type="component" value="Unassembled WGS sequence"/>
</dbReference>
<comment type="caution">
    <text evidence="3">The sequence shown here is derived from an EMBL/GenBank/DDBJ whole genome shotgun (WGS) entry which is preliminary data.</text>
</comment>